<evidence type="ECO:0000259" key="3">
    <source>
        <dbReference type="Pfam" id="PF10079"/>
    </source>
</evidence>
<comment type="caution">
    <text evidence="5">The sequence shown here is derived from an EMBL/GenBank/DDBJ whole genome shotgun (WGS) entry which is preliminary data.</text>
</comment>
<dbReference type="NCBIfam" id="TIGR03998">
    <property type="entry name" value="thiol_BshC"/>
    <property type="match status" value="1"/>
</dbReference>
<dbReference type="HAMAP" id="MF_01867">
    <property type="entry name" value="BshC"/>
    <property type="match status" value="1"/>
</dbReference>
<dbReference type="InterPro" id="IPR055398">
    <property type="entry name" value="Rossmann-like_BshC"/>
</dbReference>
<evidence type="ECO:0000256" key="2">
    <source>
        <dbReference type="HAMAP-Rule" id="MF_01867"/>
    </source>
</evidence>
<organism evidence="5 6">
    <name type="scientific">Pedobacter duraquae</name>
    <dbReference type="NCBI Taxonomy" id="425511"/>
    <lineage>
        <taxon>Bacteria</taxon>
        <taxon>Pseudomonadati</taxon>
        <taxon>Bacteroidota</taxon>
        <taxon>Sphingobacteriia</taxon>
        <taxon>Sphingobacteriales</taxon>
        <taxon>Sphingobacteriaceae</taxon>
        <taxon>Pedobacter</taxon>
    </lineage>
</organism>
<evidence type="ECO:0000256" key="1">
    <source>
        <dbReference type="ARBA" id="ARBA00022598"/>
    </source>
</evidence>
<dbReference type="RefSeq" id="WP_133555384.1">
    <property type="nucleotide sequence ID" value="NZ_SNWM01000002.1"/>
</dbReference>
<keyword evidence="1 2" id="KW-0436">Ligase</keyword>
<feature type="domain" description="Bacillithiol biosynthesis BshC C-terminal coiled-coil" evidence="4">
    <location>
        <begin position="372"/>
        <end position="527"/>
    </location>
</feature>
<dbReference type="EC" id="6.-.-.-" evidence="2"/>
<evidence type="ECO:0000259" key="4">
    <source>
        <dbReference type="Pfam" id="PF24850"/>
    </source>
</evidence>
<dbReference type="OrthoDB" id="9765151at2"/>
<feature type="domain" description="Bacillithiol biosynthesis BshC N-terminal Rossmann-like" evidence="3">
    <location>
        <begin position="1"/>
        <end position="370"/>
    </location>
</feature>
<dbReference type="InterPro" id="IPR055399">
    <property type="entry name" value="CC_BshC"/>
</dbReference>
<accession>A0A4R6IMF1</accession>
<name>A0A4R6IMF1_9SPHI</name>
<dbReference type="GO" id="GO:0016874">
    <property type="term" value="F:ligase activity"/>
    <property type="evidence" value="ECO:0007669"/>
    <property type="project" value="UniProtKB-UniRule"/>
</dbReference>
<dbReference type="EMBL" id="SNWM01000002">
    <property type="protein sequence ID" value="TDO23307.1"/>
    <property type="molecule type" value="Genomic_DNA"/>
</dbReference>
<comment type="similarity">
    <text evidence="2">Belongs to the BshC family.</text>
</comment>
<sequence>MQAKYIPYQQTHAFSTVVLDYIEGKEQLKPFYQYSTDFAGFRQAIDNRKMLGDRSLLVEVLKKQYKSLNTSPLVLRNIELLAGEKTFTITTGHQLNLFTGPLYFIYKIVTAINLAKELKTKFPGCDFIPVYWMATEDHDFEEINHVKVEDKMITWLSKSTGATGKISTADLGDALNSYKGYLGIGGSGTKLSELIEAAYTQHANLADATRHLVDGLFNKQGLVCIDADDAQLKKQFAPLVYQDITEQHSNELIEQSNTALEAIGYKPQVNPRAINFFYMTDGLRERIIEDSNGYAVNNTDITFTKESLQQEIDQYPERFSPNVVMRPVYQEIILPNLAYIGGGAEVTYWLQLKANFDFYKVPYPVLLLRNSALIIDQRSERKMQILAISHKNLFHEKEVLKNEWIKAHVTTYISLDDEARAIQAVFDQIKLNAYKIDKTLSQSADAAKTRALKLITNLDKKMMRAEKKKHVTSLSQIDGLKDKLFPSGVLQERVLNIAPMYIAYGDDFINALLDTFKPLDNQFTVVFAK</sequence>
<reference evidence="5 6" key="1">
    <citation type="submission" date="2019-03" db="EMBL/GenBank/DDBJ databases">
        <title>Genomic Encyclopedia of Archaeal and Bacterial Type Strains, Phase II (KMG-II): from individual species to whole genera.</title>
        <authorList>
            <person name="Goeker M."/>
        </authorList>
    </citation>
    <scope>NUCLEOTIDE SEQUENCE [LARGE SCALE GENOMIC DNA]</scope>
    <source>
        <strain evidence="5 6">DSM 19034</strain>
    </source>
</reference>
<protein>
    <recommendedName>
        <fullName evidence="2">Putative cysteine ligase BshC</fullName>
        <ecNumber evidence="2">6.-.-.-</ecNumber>
    </recommendedName>
</protein>
<keyword evidence="6" id="KW-1185">Reference proteome</keyword>
<proteinExistence type="inferred from homology"/>
<gene>
    <name evidence="2" type="primary">bshC</name>
    <name evidence="5" type="ORF">CLV32_2296</name>
</gene>
<dbReference type="AlphaFoldDB" id="A0A4R6IMF1"/>
<dbReference type="Pfam" id="PF10079">
    <property type="entry name" value="Rossmann-like_BshC"/>
    <property type="match status" value="1"/>
</dbReference>
<dbReference type="InterPro" id="IPR011199">
    <property type="entry name" value="Bacillithiol_biosynth_BshC"/>
</dbReference>
<dbReference type="Proteomes" id="UP000295499">
    <property type="component" value="Unassembled WGS sequence"/>
</dbReference>
<dbReference type="Pfam" id="PF24850">
    <property type="entry name" value="CC_BshC"/>
    <property type="match status" value="1"/>
</dbReference>
<dbReference type="PIRSF" id="PIRSF012535">
    <property type="entry name" value="UCP012535"/>
    <property type="match status" value="1"/>
</dbReference>
<evidence type="ECO:0000313" key="6">
    <source>
        <dbReference type="Proteomes" id="UP000295499"/>
    </source>
</evidence>
<evidence type="ECO:0000313" key="5">
    <source>
        <dbReference type="EMBL" id="TDO23307.1"/>
    </source>
</evidence>